<accession>A0A8H2ZHD4</accession>
<dbReference type="GO" id="GO:0005525">
    <property type="term" value="F:GTP binding"/>
    <property type="evidence" value="ECO:0007669"/>
    <property type="project" value="TreeGrafter"/>
</dbReference>
<keyword evidence="3" id="KW-0175">Coiled coil</keyword>
<evidence type="ECO:0000256" key="1">
    <source>
        <dbReference type="ARBA" id="ARBA00022618"/>
    </source>
</evidence>
<dbReference type="InterPro" id="IPR011993">
    <property type="entry name" value="PH-like_dom_sf"/>
</dbReference>
<dbReference type="GeneID" id="64858695"/>
<dbReference type="InterPro" id="IPR001849">
    <property type="entry name" value="PH_domain"/>
</dbReference>
<comment type="caution">
    <text evidence="6">The sequence shown here is derived from an EMBL/GenBank/DDBJ whole genome shotgun (WGS) entry which is preliminary data.</text>
</comment>
<dbReference type="PROSITE" id="PS50003">
    <property type="entry name" value="PH_DOMAIN"/>
    <property type="match status" value="1"/>
</dbReference>
<gene>
    <name evidence="6" type="ORF">KABA2_07S01122</name>
</gene>
<evidence type="ECO:0000256" key="3">
    <source>
        <dbReference type="SAM" id="Coils"/>
    </source>
</evidence>
<dbReference type="Pfam" id="PF00169">
    <property type="entry name" value="PH"/>
    <property type="match status" value="1"/>
</dbReference>
<dbReference type="Proteomes" id="UP000644660">
    <property type="component" value="Unassembled WGS sequence"/>
</dbReference>
<dbReference type="SUPFAM" id="SSF50729">
    <property type="entry name" value="PH domain-like"/>
    <property type="match status" value="1"/>
</dbReference>
<proteinExistence type="predicted"/>
<feature type="region of interest" description="Disordered" evidence="4">
    <location>
        <begin position="25"/>
        <end position="55"/>
    </location>
</feature>
<keyword evidence="1" id="KW-0132">Cell division</keyword>
<feature type="domain" description="PH" evidence="5">
    <location>
        <begin position="1176"/>
        <end position="1287"/>
    </location>
</feature>
<dbReference type="CDD" id="cd13278">
    <property type="entry name" value="PH_Bud4"/>
    <property type="match status" value="1"/>
</dbReference>
<keyword evidence="2" id="KW-0131">Cell cycle</keyword>
<name>A0A8H2ZHD4_9SACH</name>
<dbReference type="PANTHER" id="PTHR36100">
    <property type="entry name" value="BUD SITE SELECTION PROTEIN 4"/>
    <property type="match status" value="1"/>
</dbReference>
<dbReference type="GO" id="GO:0000142">
    <property type="term" value="C:cellular bud neck contractile ring"/>
    <property type="evidence" value="ECO:0007669"/>
    <property type="project" value="TreeGrafter"/>
</dbReference>
<evidence type="ECO:0000259" key="5">
    <source>
        <dbReference type="PROSITE" id="PS50003"/>
    </source>
</evidence>
<dbReference type="OrthoDB" id="2123378at2759"/>
<evidence type="ECO:0000313" key="7">
    <source>
        <dbReference type="Proteomes" id="UP000644660"/>
    </source>
</evidence>
<dbReference type="SMART" id="SM00233">
    <property type="entry name" value="PH"/>
    <property type="match status" value="1"/>
</dbReference>
<dbReference type="RefSeq" id="XP_041407483.1">
    <property type="nucleotide sequence ID" value="XM_041551549.1"/>
</dbReference>
<feature type="compositionally biased region" description="Polar residues" evidence="4">
    <location>
        <begin position="25"/>
        <end position="34"/>
    </location>
</feature>
<sequence>MDSESTVNLLIQDIDDEVMHKEITNINRNDMNTTDPEEPLDLPGNSSNSSMDSVKHVDISQVQDDPSDTSTNIESNNHYDLAAPVKIHPKTTDPLVTPDLRNGATEVMSGPTLASTTNRVYMNRSPNSSTERLREMLKEEADDIETEIEQSVDILFNPTAPKRFSLGSTKPLLPFNNPQGNDHGSIARYVSNSDGDDMDYSFSAASNEFGEQSPLVQHSPFKIPVSNTVTINRYTNTYGVNDIVEDLSNSTFSDNKDSEPHSISRLVSEGTDFLSTIQPPSIPPTPEMRPFIDSKTLDEESNNYSKKLNTRIFSMATTIGDYESALEQQSDIGSMVQCIDETDDVSESDIIDTLNISSTTANFEKESISDNDSLNNNTFMSGVVSSIGSVQLEKESESCDNSTSSNNESESVYKISLENEKLMEYTNKKILQAEDKIENIIKDTNIPISTLPILPNEKEEGLPSKLSVTSTDVLNITTDQESFLESSSRKNAMEEDADRLPLAPKHPPIIPGFATSEPGNTETNDGSLIGTLPEIDVEITGNAQEYLMNSSKENNENSILTDAGTNNSNVDDVTFEENQTLDELDSSLALDPSPILLNAVLTLPEMSKSEMVQTLSKDSNIVENILPEVPGFEPLHLESPFDLEADSSFGSTKSEDPDKPTNYLNVWHIQESSHMPERKLSVTSRPVGAPKSISRNVSSYSFKPRLVHRPKIHYSDSSTKTNVQKDPLLGDDCIAESFSTDFEYLLNQISTDDHSFDEMSQNPSYGRLNIWNKDKDILHPSITKSENTPPHKKLNIEQVIGQDEEGIMKSQVKNVIIGKASSIKSFQVESDDNVSFRDEGLVNDEGLGTPEKYNELESIYRSNENHIESPFKVVLNESNNSPSKMAGGNPFFTSNMRTNEIFKKNSSISQNIPPQKIRQEFTEPPKPVVVISKSKGQDELDEFIVIENGKEDPPDNGIIYVLLNKINVELSDVARHDPKFSLEIDNGINVVNTPWKALSDDKILDLGKELEIPIRSLNQTIYLTLKCQYTRPQFELYEVMEKVKTGKKYHGLGKTNYRYEKRYKQKKVQTDDWDYTFAPDGSFGSAEIHLDEKFLSACKFNENKDVRVNLENKWGRLKQTSQNLGTDSNPLKRKPYVIGNISLDTCYLQRSSPLERFPKSLKLVHDMVGRLKSQRSIKKEGSLLQEGGDILGLLKKRYFKLEGNTLTGYHEISRKAKIDINLLNAIDVIDSNDFQSKKATNRDFTNLVLFGESFKIIFNDGEIISFNSDTSAIETRDWYNKIKESIALNVVHQPWVKKIIDYTL</sequence>
<keyword evidence="7" id="KW-1185">Reference proteome</keyword>
<dbReference type="InterPro" id="IPR052007">
    <property type="entry name" value="Bud4"/>
</dbReference>
<feature type="coiled-coil region" evidence="3">
    <location>
        <begin position="127"/>
        <end position="154"/>
    </location>
</feature>
<evidence type="ECO:0000256" key="2">
    <source>
        <dbReference type="ARBA" id="ARBA00023306"/>
    </source>
</evidence>
<dbReference type="GO" id="GO:0007120">
    <property type="term" value="P:axial cellular bud site selection"/>
    <property type="evidence" value="ECO:0007669"/>
    <property type="project" value="TreeGrafter"/>
</dbReference>
<dbReference type="EMBL" id="CAEFZW010000007">
    <property type="protein sequence ID" value="CAB4255639.1"/>
    <property type="molecule type" value="Genomic_DNA"/>
</dbReference>
<dbReference type="GO" id="GO:0097271">
    <property type="term" value="P:protein localization to bud neck"/>
    <property type="evidence" value="ECO:0007669"/>
    <property type="project" value="TreeGrafter"/>
</dbReference>
<dbReference type="PANTHER" id="PTHR36100:SF1">
    <property type="entry name" value="BUD SITE SELECTION PROTEIN 4"/>
    <property type="match status" value="1"/>
</dbReference>
<organism evidence="6 7">
    <name type="scientific">Maudiozyma barnettii</name>
    <dbReference type="NCBI Taxonomy" id="61262"/>
    <lineage>
        <taxon>Eukaryota</taxon>
        <taxon>Fungi</taxon>
        <taxon>Dikarya</taxon>
        <taxon>Ascomycota</taxon>
        <taxon>Saccharomycotina</taxon>
        <taxon>Saccharomycetes</taxon>
        <taxon>Saccharomycetales</taxon>
        <taxon>Saccharomycetaceae</taxon>
        <taxon>Maudiozyma</taxon>
    </lineage>
</organism>
<reference evidence="6 7" key="1">
    <citation type="submission" date="2020-05" db="EMBL/GenBank/DDBJ databases">
        <authorList>
            <person name="Casaregola S."/>
            <person name="Devillers H."/>
            <person name="Grondin C."/>
        </authorList>
    </citation>
    <scope>NUCLEOTIDE SEQUENCE [LARGE SCALE GENOMIC DNA]</scope>
    <source>
        <strain evidence="6 7">CLIB 1767</strain>
    </source>
</reference>
<protein>
    <submittedName>
        <fullName evidence="6">Similar to Saccharomyces cerevisiae YJR092W BUD4 Involved in bud-site selection and required for the axial budding pattern</fullName>
    </submittedName>
</protein>
<evidence type="ECO:0000313" key="6">
    <source>
        <dbReference type="EMBL" id="CAB4255639.1"/>
    </source>
</evidence>
<evidence type="ECO:0000256" key="4">
    <source>
        <dbReference type="SAM" id="MobiDB-lite"/>
    </source>
</evidence>
<dbReference type="Gene3D" id="2.30.29.30">
    <property type="entry name" value="Pleckstrin-homology domain (PH domain)/Phosphotyrosine-binding domain (PTB)"/>
    <property type="match status" value="1"/>
</dbReference>